<name>E6W6X4_DESIS</name>
<sequence length="538" mass="61547">MKVTFNEHSYCGLRLRVIALDGQVWFLGRDIAKALEYQTAKDIVRSLDDDENWCRKLSPEGRMPMLCVSLRGLYVKLATSHSKKFIATRRFIRWAEKELLPLYRDQLCSGSASEKNAGASLDSGESGSKRLIDFDKLARESFERHLDEREAIESRCEMDSERSGEGIQRAGQDSEAPMVFHFGECEVRTVILDEQVWFVASDIAKALDFKHAPHMVRMLDDDEKGVHNVDTSSQNRHGAISRQVELTIINESGLYNAILKSRKPEAKKFRRWVTSEVLPAIRKHGKYEHALAGQKRVPHSEAPASSSLERDFPIAPQRVLLGGIEEEFYDAQELYDLIGYKEVFSSWWKRRCADLSLMEGRDFIWFNAWSGLRVMLSYNASRAVVEASRLPEAVKYYRYFNITHPDSQDLFIGPGKVTEKLTGQGKTRQDYEKELEVHRLALDMVRNHVRERVREGIENYGVQIHGALTNFKTKIAALEGRVSTLESGGEDLRGRVVRLEDHFARLEQSAIANSAVQREHSAFTELSRKIDSMMQKLN</sequence>
<keyword evidence="3" id="KW-1185">Reference proteome</keyword>
<gene>
    <name evidence="2" type="ordered locus">Selin_1483</name>
</gene>
<dbReference type="EMBL" id="CP002432">
    <property type="protein sequence ID" value="ADU66217.1"/>
    <property type="molecule type" value="Genomic_DNA"/>
</dbReference>
<proteinExistence type="predicted"/>
<dbReference type="RefSeq" id="WP_013506098.1">
    <property type="nucleotide sequence ID" value="NC_014836.1"/>
</dbReference>
<dbReference type="OrthoDB" id="9812611at2"/>
<evidence type="ECO:0000313" key="2">
    <source>
        <dbReference type="EMBL" id="ADU66217.1"/>
    </source>
</evidence>
<dbReference type="KEGG" id="din:Selin_1483"/>
<accession>E6W6X4</accession>
<dbReference type="SMART" id="SM01040">
    <property type="entry name" value="Bro-N"/>
    <property type="match status" value="2"/>
</dbReference>
<dbReference type="AlphaFoldDB" id="E6W6X4"/>
<dbReference type="STRING" id="653733.Selin_1483"/>
<feature type="domain" description="Bro-N" evidence="1">
    <location>
        <begin position="1"/>
        <end position="107"/>
    </location>
</feature>
<dbReference type="HOGENOM" id="CLU_506000_0_0_0"/>
<dbReference type="PANTHER" id="PTHR36180">
    <property type="entry name" value="DNA-BINDING PROTEIN-RELATED-RELATED"/>
    <property type="match status" value="1"/>
</dbReference>
<organism evidence="2 3">
    <name type="scientific">Desulfurispirillum indicum (strain ATCC BAA-1389 / DSM 22839 / S5)</name>
    <dbReference type="NCBI Taxonomy" id="653733"/>
    <lineage>
        <taxon>Bacteria</taxon>
        <taxon>Pseudomonadati</taxon>
        <taxon>Chrysiogenota</taxon>
        <taxon>Chrysiogenia</taxon>
        <taxon>Chrysiogenales</taxon>
        <taxon>Chrysiogenaceae</taxon>
        <taxon>Desulfurispirillum</taxon>
    </lineage>
</organism>
<dbReference type="InParanoid" id="E6W6X4"/>
<evidence type="ECO:0000313" key="3">
    <source>
        <dbReference type="Proteomes" id="UP000002572"/>
    </source>
</evidence>
<dbReference type="Proteomes" id="UP000002572">
    <property type="component" value="Chromosome"/>
</dbReference>
<evidence type="ECO:0000259" key="1">
    <source>
        <dbReference type="PROSITE" id="PS51750"/>
    </source>
</evidence>
<protein>
    <submittedName>
        <fullName evidence="2">BRO domain protein</fullName>
    </submittedName>
</protein>
<dbReference type="PANTHER" id="PTHR36180:SF2">
    <property type="entry name" value="BRO FAMILY PROTEIN"/>
    <property type="match status" value="1"/>
</dbReference>
<dbReference type="eggNOG" id="COG3617">
    <property type="taxonomic scope" value="Bacteria"/>
</dbReference>
<reference evidence="2 3" key="1">
    <citation type="submission" date="2010-12" db="EMBL/GenBank/DDBJ databases">
        <title>Complete sequence of Desulfurispirillum indicum S5.</title>
        <authorList>
            <consortium name="US DOE Joint Genome Institute"/>
            <person name="Lucas S."/>
            <person name="Copeland A."/>
            <person name="Lapidus A."/>
            <person name="Cheng J.-F."/>
            <person name="Goodwin L."/>
            <person name="Pitluck S."/>
            <person name="Chertkov O."/>
            <person name="Held B."/>
            <person name="Detter J.C."/>
            <person name="Han C."/>
            <person name="Tapia R."/>
            <person name="Land M."/>
            <person name="Hauser L."/>
            <person name="Kyrpides N."/>
            <person name="Ivanova N."/>
            <person name="Mikhailova N."/>
            <person name="Haggblom M."/>
            <person name="Rauschenbach I."/>
            <person name="Bini E."/>
            <person name="Woyke T."/>
        </authorList>
    </citation>
    <scope>NUCLEOTIDE SEQUENCE [LARGE SCALE GENOMIC DNA]</scope>
    <source>
        <strain evidence="3">ATCC BAA-1389 / DSM 22839 / S5</strain>
    </source>
</reference>
<dbReference type="PROSITE" id="PS51750">
    <property type="entry name" value="BRO_N"/>
    <property type="match status" value="2"/>
</dbReference>
<feature type="domain" description="Bro-N" evidence="1">
    <location>
        <begin position="173"/>
        <end position="285"/>
    </location>
</feature>
<dbReference type="InterPro" id="IPR003497">
    <property type="entry name" value="BRO_N_domain"/>
</dbReference>
<dbReference type="Pfam" id="PF02498">
    <property type="entry name" value="Bro-N"/>
    <property type="match status" value="2"/>
</dbReference>